<evidence type="ECO:0000313" key="3">
    <source>
        <dbReference type="Proteomes" id="UP000094569"/>
    </source>
</evidence>
<dbReference type="AlphaFoldDB" id="A0A1E3BS80"/>
<dbReference type="GO" id="GO:0016407">
    <property type="term" value="F:acetyltransferase activity"/>
    <property type="evidence" value="ECO:0007669"/>
    <property type="project" value="InterPro"/>
</dbReference>
<dbReference type="Pfam" id="PF00797">
    <property type="entry name" value="Acetyltransf_2"/>
    <property type="match status" value="1"/>
</dbReference>
<sequence>MPYIAPAEMRLIRDSLDEFTDKSQRVWIYQVRYTPQNDWISNFCFSEAEFLPQYFKLFNFYTSRHPSSWFTQMFVCTLMIMHENEQEVKGQYVMSGKEVKRRINGQTEVIETLNNENDRVRALAKWFGIHLREDEVEGIRGLSSELK</sequence>
<proteinExistence type="inferred from homology"/>
<dbReference type="PANTHER" id="PTHR11786">
    <property type="entry name" value="N-HYDROXYARYLAMINE O-ACETYLTRANSFERASE"/>
    <property type="match status" value="1"/>
</dbReference>
<evidence type="ECO:0000256" key="1">
    <source>
        <dbReference type="ARBA" id="ARBA00006547"/>
    </source>
</evidence>
<accession>A0A1E3BS80</accession>
<dbReference type="InterPro" id="IPR053710">
    <property type="entry name" value="Arylamine_NAT_domain_sf"/>
</dbReference>
<gene>
    <name evidence="2" type="ORF">SI65_00815</name>
</gene>
<dbReference type="STRING" id="573508.A0A1E3BS80"/>
<dbReference type="EMBL" id="JXNT01000001">
    <property type="protein sequence ID" value="ODM23226.1"/>
    <property type="molecule type" value="Genomic_DNA"/>
</dbReference>
<dbReference type="VEuPathDB" id="FungiDB:SI65_00815"/>
<comment type="caution">
    <text evidence="2">The sequence shown here is derived from an EMBL/GenBank/DDBJ whole genome shotgun (WGS) entry which is preliminary data.</text>
</comment>
<comment type="similarity">
    <text evidence="1">Belongs to the arylamine N-acetyltransferase family.</text>
</comment>
<protein>
    <submittedName>
        <fullName evidence="2">Uncharacterized protein</fullName>
    </submittedName>
</protein>
<name>A0A1E3BS80_ASPCR</name>
<dbReference type="InterPro" id="IPR001447">
    <property type="entry name" value="Arylamine_N-AcTrfase"/>
</dbReference>
<organism evidence="2 3">
    <name type="scientific">Aspergillus cristatus</name>
    <name type="common">Chinese Fuzhuan brick tea-fermentation fungus</name>
    <name type="synonym">Eurotium cristatum</name>
    <dbReference type="NCBI Taxonomy" id="573508"/>
    <lineage>
        <taxon>Eukaryota</taxon>
        <taxon>Fungi</taxon>
        <taxon>Dikarya</taxon>
        <taxon>Ascomycota</taxon>
        <taxon>Pezizomycotina</taxon>
        <taxon>Eurotiomycetes</taxon>
        <taxon>Eurotiomycetidae</taxon>
        <taxon>Eurotiales</taxon>
        <taxon>Aspergillaceae</taxon>
        <taxon>Aspergillus</taxon>
        <taxon>Aspergillus subgen. Aspergillus</taxon>
    </lineage>
</organism>
<dbReference type="Gene3D" id="3.30.2140.20">
    <property type="match status" value="1"/>
</dbReference>
<reference evidence="2 3" key="1">
    <citation type="journal article" date="2016" name="BMC Genomics">
        <title>Comparative genomic and transcriptomic analyses of the Fuzhuan brick tea-fermentation fungus Aspergillus cristatus.</title>
        <authorList>
            <person name="Ge Y."/>
            <person name="Wang Y."/>
            <person name="Liu Y."/>
            <person name="Tan Y."/>
            <person name="Ren X."/>
            <person name="Zhang X."/>
            <person name="Hyde K.D."/>
            <person name="Liu Y."/>
            <person name="Liu Z."/>
        </authorList>
    </citation>
    <scope>NUCLEOTIDE SEQUENCE [LARGE SCALE GENOMIC DNA]</scope>
    <source>
        <strain evidence="2 3">GZAAS20.1005</strain>
    </source>
</reference>
<dbReference type="OrthoDB" id="10260017at2759"/>
<evidence type="ECO:0000313" key="2">
    <source>
        <dbReference type="EMBL" id="ODM23226.1"/>
    </source>
</evidence>
<dbReference type="SUPFAM" id="SSF54001">
    <property type="entry name" value="Cysteine proteinases"/>
    <property type="match status" value="1"/>
</dbReference>
<dbReference type="InterPro" id="IPR038765">
    <property type="entry name" value="Papain-like_cys_pep_sf"/>
</dbReference>
<keyword evidence="3" id="KW-1185">Reference proteome</keyword>
<dbReference type="PANTHER" id="PTHR11786:SF0">
    <property type="entry name" value="ARYLAMINE N-ACETYLTRANSFERASE 4-RELATED"/>
    <property type="match status" value="1"/>
</dbReference>
<dbReference type="Proteomes" id="UP000094569">
    <property type="component" value="Unassembled WGS sequence"/>
</dbReference>